<dbReference type="PROSITE" id="PS00409">
    <property type="entry name" value="PROKAR_NTER_METHYL"/>
    <property type="match status" value="1"/>
</dbReference>
<gene>
    <name evidence="2" type="ORF">KK097_00735</name>
</gene>
<dbReference type="RefSeq" id="WP_214543359.1">
    <property type="nucleotide sequence ID" value="NZ_JAHEWS010000001.1"/>
</dbReference>
<dbReference type="InterPro" id="IPR012902">
    <property type="entry name" value="N_methyl_site"/>
</dbReference>
<evidence type="ECO:0000313" key="3">
    <source>
        <dbReference type="Proteomes" id="UP001519641"/>
    </source>
</evidence>
<dbReference type="Proteomes" id="UP001519641">
    <property type="component" value="Unassembled WGS sequence"/>
</dbReference>
<accession>A0ABS5VC03</accession>
<keyword evidence="1" id="KW-1133">Transmembrane helix</keyword>
<keyword evidence="3" id="KW-1185">Reference proteome</keyword>
<comment type="caution">
    <text evidence="2">The sequence shown here is derived from an EMBL/GenBank/DDBJ whole genome shotgun (WGS) entry which is preliminary data.</text>
</comment>
<evidence type="ECO:0000256" key="1">
    <source>
        <dbReference type="SAM" id="Phobius"/>
    </source>
</evidence>
<name>A0ABS5VC03_9MICO</name>
<keyword evidence="1" id="KW-0812">Transmembrane</keyword>
<proteinExistence type="predicted"/>
<sequence>MRAIIRRLHSEQRGITLVELLVAMLVTSLLLTLVGSFFVSMLKAQRTVSSVNDSTRQGTTSMTQVSRYLREASRVQLTKTTNRAAFESATATSMRFYSGVDLTTSRAGLTKVTIDTQGTKLRMQLQRGDCPANGYCTFTGPTKTIVLADVVRTSGSNSTRFQYIDAGGDSISPTATTMDSIRSVDVTLTVGSATGTTANDTTFQATINLRNLDYGAATEA</sequence>
<evidence type="ECO:0000313" key="2">
    <source>
        <dbReference type="EMBL" id="MBT1586335.1"/>
    </source>
</evidence>
<reference evidence="2 3" key="1">
    <citation type="submission" date="2021-05" db="EMBL/GenBank/DDBJ databases">
        <title>Whole genome sequence of Curtobacterium flaccumfaciens pv. flaccumfaciens strain CFBP 8819.</title>
        <authorList>
            <person name="Osdaghi E."/>
            <person name="Taghouti G."/>
            <person name="Portier P."/>
            <person name="Fazliarab A."/>
            <person name="Taghavi S.M."/>
            <person name="Briand M."/>
            <person name="Le-Saux M."/>
            <person name="Jacques M.-A."/>
        </authorList>
    </citation>
    <scope>NUCLEOTIDE SEQUENCE [LARGE SCALE GENOMIC DNA]</scope>
    <source>
        <strain evidence="2 3">CFBP 8819</strain>
    </source>
</reference>
<organism evidence="2 3">
    <name type="scientific">Curtobacterium aurantiacum</name>
    <dbReference type="NCBI Taxonomy" id="3236919"/>
    <lineage>
        <taxon>Bacteria</taxon>
        <taxon>Bacillati</taxon>
        <taxon>Actinomycetota</taxon>
        <taxon>Actinomycetes</taxon>
        <taxon>Micrococcales</taxon>
        <taxon>Microbacteriaceae</taxon>
        <taxon>Curtobacterium</taxon>
    </lineage>
</organism>
<dbReference type="Pfam" id="PF07963">
    <property type="entry name" value="N_methyl"/>
    <property type="match status" value="1"/>
</dbReference>
<feature type="transmembrane region" description="Helical" evidence="1">
    <location>
        <begin position="20"/>
        <end position="42"/>
    </location>
</feature>
<protein>
    <submittedName>
        <fullName evidence="2">Prepilin-type N-terminal cleavage/methylation domain-containing protein</fullName>
    </submittedName>
</protein>
<dbReference type="EMBL" id="JAHEWS010000001">
    <property type="protein sequence ID" value="MBT1586335.1"/>
    <property type="molecule type" value="Genomic_DNA"/>
</dbReference>
<keyword evidence="1" id="KW-0472">Membrane</keyword>